<organism evidence="1 2">
    <name type="scientific">Nocardia arthritidis</name>
    <dbReference type="NCBI Taxonomy" id="228602"/>
    <lineage>
        <taxon>Bacteria</taxon>
        <taxon>Bacillati</taxon>
        <taxon>Actinomycetota</taxon>
        <taxon>Actinomycetes</taxon>
        <taxon>Mycobacteriales</taxon>
        <taxon>Nocardiaceae</taxon>
        <taxon>Nocardia</taxon>
    </lineage>
</organism>
<dbReference type="EMBL" id="CP046172">
    <property type="protein sequence ID" value="QIS10529.1"/>
    <property type="molecule type" value="Genomic_DNA"/>
</dbReference>
<keyword evidence="2" id="KW-1185">Reference proteome</keyword>
<name>A0A6G9YBC4_9NOCA</name>
<dbReference type="RefSeq" id="WP_238847228.1">
    <property type="nucleotide sequence ID" value="NZ_CP046172.1"/>
</dbReference>
<dbReference type="Proteomes" id="UP000503540">
    <property type="component" value="Chromosome"/>
</dbReference>
<protein>
    <submittedName>
        <fullName evidence="1">Uncharacterized protein</fullName>
    </submittedName>
</protein>
<dbReference type="KEGG" id="nah:F5544_13200"/>
<reference evidence="1 2" key="1">
    <citation type="journal article" date="2019" name="ACS Chem. Biol.">
        <title>Identification and Mobilization of a Cryptic Antibiotic Biosynthesis Gene Locus from a Human-Pathogenic Nocardia Isolate.</title>
        <authorList>
            <person name="Herisse M."/>
            <person name="Ishida K."/>
            <person name="Porter J.L."/>
            <person name="Howden B."/>
            <person name="Hertweck C."/>
            <person name="Stinear T.P."/>
            <person name="Pidot S.J."/>
        </authorList>
    </citation>
    <scope>NUCLEOTIDE SEQUENCE [LARGE SCALE GENOMIC DNA]</scope>
    <source>
        <strain evidence="1 2">AUSMDU00012717</strain>
    </source>
</reference>
<evidence type="ECO:0000313" key="1">
    <source>
        <dbReference type="EMBL" id="QIS10529.1"/>
    </source>
</evidence>
<evidence type="ECO:0000313" key="2">
    <source>
        <dbReference type="Proteomes" id="UP000503540"/>
    </source>
</evidence>
<gene>
    <name evidence="1" type="ORF">F5544_13200</name>
</gene>
<proteinExistence type="predicted"/>
<sequence length="178" mass="18477">MTHAMQDGVGTTEATMHLEYLYGPQWRDVLAIIERSGQLRPGEREKLNAEASKFLQQRYSGLQGGAEGGLAGLLAGLQGGAQQTEPLNIATATAKSFGRSRNVQVAGMIAGQAVSPGASGLSNGDLSGLFESLGSLGAVTVVGQAVTAAVLGDLVGRGDFTKAVYDELMRPWLNSIEA</sequence>
<dbReference type="AlphaFoldDB" id="A0A6G9YBC4"/>
<accession>A0A6G9YBC4</accession>